<keyword evidence="3" id="KW-1185">Reference proteome</keyword>
<dbReference type="Gene3D" id="1.20.1070.10">
    <property type="entry name" value="Rhodopsin 7-helix transmembrane proteins"/>
    <property type="match status" value="1"/>
</dbReference>
<evidence type="ECO:0000313" key="3">
    <source>
        <dbReference type="Proteomes" id="UP000887116"/>
    </source>
</evidence>
<dbReference type="Proteomes" id="UP000887116">
    <property type="component" value="Unassembled WGS sequence"/>
</dbReference>
<feature type="non-terminal residue" evidence="2">
    <location>
        <position position="1"/>
    </location>
</feature>
<name>A0A8X6F4L1_TRICU</name>
<feature type="transmembrane region" description="Helical" evidence="1">
    <location>
        <begin position="46"/>
        <end position="64"/>
    </location>
</feature>
<dbReference type="EMBL" id="BMAO01030891">
    <property type="protein sequence ID" value="GFQ71020.1"/>
    <property type="molecule type" value="Genomic_DNA"/>
</dbReference>
<dbReference type="SUPFAM" id="SSF81321">
    <property type="entry name" value="Family A G protein-coupled receptor-like"/>
    <property type="match status" value="1"/>
</dbReference>
<proteinExistence type="predicted"/>
<comment type="caution">
    <text evidence="2">The sequence shown here is derived from an EMBL/GenBank/DDBJ whole genome shotgun (WGS) entry which is preliminary data.</text>
</comment>
<dbReference type="OrthoDB" id="10037617at2759"/>
<keyword evidence="1" id="KW-0472">Membrane</keyword>
<feature type="transmembrane region" description="Helical" evidence="1">
    <location>
        <begin position="12"/>
        <end position="34"/>
    </location>
</feature>
<evidence type="ECO:0000256" key="1">
    <source>
        <dbReference type="SAM" id="Phobius"/>
    </source>
</evidence>
<accession>A0A8X6F4L1</accession>
<reference evidence="2" key="1">
    <citation type="submission" date="2020-07" db="EMBL/GenBank/DDBJ databases">
        <title>Multicomponent nature underlies the extraordinary mechanical properties of spider dragline silk.</title>
        <authorList>
            <person name="Kono N."/>
            <person name="Nakamura H."/>
            <person name="Mori M."/>
            <person name="Yoshida Y."/>
            <person name="Ohtoshi R."/>
            <person name="Malay A.D."/>
            <person name="Moran D.A.P."/>
            <person name="Tomita M."/>
            <person name="Numata K."/>
            <person name="Arakawa K."/>
        </authorList>
    </citation>
    <scope>NUCLEOTIDE SEQUENCE</scope>
</reference>
<gene>
    <name evidence="2" type="primary">TACR1</name>
    <name evidence="2" type="ORF">TNCT_455151</name>
</gene>
<evidence type="ECO:0000313" key="2">
    <source>
        <dbReference type="EMBL" id="GFQ71020.1"/>
    </source>
</evidence>
<keyword evidence="1" id="KW-1133">Transmembrane helix</keyword>
<organism evidence="2 3">
    <name type="scientific">Trichonephila clavata</name>
    <name type="common">Joro spider</name>
    <name type="synonym">Nephila clavata</name>
    <dbReference type="NCBI Taxonomy" id="2740835"/>
    <lineage>
        <taxon>Eukaryota</taxon>
        <taxon>Metazoa</taxon>
        <taxon>Ecdysozoa</taxon>
        <taxon>Arthropoda</taxon>
        <taxon>Chelicerata</taxon>
        <taxon>Arachnida</taxon>
        <taxon>Araneae</taxon>
        <taxon>Araneomorphae</taxon>
        <taxon>Entelegynae</taxon>
        <taxon>Araneoidea</taxon>
        <taxon>Nephilidae</taxon>
        <taxon>Trichonephila</taxon>
    </lineage>
</organism>
<protein>
    <submittedName>
        <fullName evidence="2">Substance-P receptor</fullName>
    </submittedName>
</protein>
<keyword evidence="2" id="KW-0675">Receptor</keyword>
<sequence length="91" mass="10294">MMSYPSNLSIYSGIFGFILISADLSALYYAIIYPLSGRWTKNRGRLVVFLIWFSSIALSSFQLVHGKAEKFEIGGQEVYDCNEIWGEVEGK</sequence>
<keyword evidence="1" id="KW-0812">Transmembrane</keyword>
<dbReference type="AlphaFoldDB" id="A0A8X6F4L1"/>